<dbReference type="Gene3D" id="3.40.190.10">
    <property type="entry name" value="Periplasmic binding protein-like II"/>
    <property type="match status" value="2"/>
</dbReference>
<dbReference type="EMBL" id="CP046072">
    <property type="protein sequence ID" value="QSZ42022.1"/>
    <property type="molecule type" value="Genomic_DNA"/>
</dbReference>
<name>A0A975GCY9_9BACT</name>
<dbReference type="PANTHER" id="PTHR30632:SF14">
    <property type="entry name" value="TUNGSTATE_MOLYBDATE_CHROMATE-BINDING PROTEIN MODA"/>
    <property type="match status" value="1"/>
</dbReference>
<dbReference type="CDD" id="cd13539">
    <property type="entry name" value="PBP2_AvModA"/>
    <property type="match status" value="1"/>
</dbReference>
<reference evidence="6" key="1">
    <citation type="submission" date="2019-11" db="EMBL/GenBank/DDBJ databases">
        <authorList>
            <person name="Kojima H."/>
        </authorList>
    </citation>
    <scope>NUCLEOTIDE SEQUENCE</scope>
    <source>
        <strain evidence="6">H1576</strain>
    </source>
</reference>
<dbReference type="PANTHER" id="PTHR30632">
    <property type="entry name" value="MOLYBDATE-BINDING PERIPLASMIC PROTEIN"/>
    <property type="match status" value="1"/>
</dbReference>
<feature type="chain" id="PRO_5037837218" evidence="5">
    <location>
        <begin position="24"/>
        <end position="249"/>
    </location>
</feature>
<dbReference type="AlphaFoldDB" id="A0A975GCY9"/>
<dbReference type="SUPFAM" id="SSF53850">
    <property type="entry name" value="Periplasmic binding protein-like II"/>
    <property type="match status" value="1"/>
</dbReference>
<sequence>MLKKILILSLLLPVYLLSSTINIAVATNVSYAMDELKKEFHNLYPDINVRVTLGSSGKLTPQIKNGAPYDVFMSANMSYPKSLYKDKIAITKPRIYAQGSLSYLSAKKQDFFKGVQLLKDKKIKKIAIANPKTAPYGKAALEALKKSGVYNQIKNKLVYAESASQSLAYSISAADIGFVASSALYSPKMKKYKEGIHWSDVNATLYTPINQGIVLLKHAKSNREAKIFYDFILSPTAKKILLKFGYKVL</sequence>
<evidence type="ECO:0000256" key="3">
    <source>
        <dbReference type="ARBA" id="ARBA00022729"/>
    </source>
</evidence>
<dbReference type="GO" id="GO:0046872">
    <property type="term" value="F:metal ion binding"/>
    <property type="evidence" value="ECO:0007669"/>
    <property type="project" value="UniProtKB-KW"/>
</dbReference>
<keyword evidence="4" id="KW-0500">Molybdenum</keyword>
<protein>
    <submittedName>
        <fullName evidence="6">Molybdate ABC transporter substrate-binding protein</fullName>
    </submittedName>
</protein>
<feature type="signal peptide" evidence="5">
    <location>
        <begin position="1"/>
        <end position="23"/>
    </location>
</feature>
<dbReference type="KEGG" id="saqt:GJV85_07835"/>
<comment type="similarity">
    <text evidence="1">Belongs to the bacterial solute-binding protein ModA family.</text>
</comment>
<evidence type="ECO:0000313" key="6">
    <source>
        <dbReference type="EMBL" id="QSZ42022.1"/>
    </source>
</evidence>
<reference evidence="6" key="2">
    <citation type="submission" date="2021-04" db="EMBL/GenBank/DDBJ databases">
        <title>Isolation and characterization of a novel species of the genus Sulfurimonas.</title>
        <authorList>
            <person name="Fukui M."/>
        </authorList>
    </citation>
    <scope>NUCLEOTIDE SEQUENCE</scope>
    <source>
        <strain evidence="6">H1576</strain>
    </source>
</reference>
<dbReference type="Proteomes" id="UP000671852">
    <property type="component" value="Chromosome"/>
</dbReference>
<evidence type="ECO:0000256" key="5">
    <source>
        <dbReference type="SAM" id="SignalP"/>
    </source>
</evidence>
<dbReference type="RefSeq" id="WP_207560839.1">
    <property type="nucleotide sequence ID" value="NZ_CP046072.1"/>
</dbReference>
<dbReference type="InterPro" id="IPR005950">
    <property type="entry name" value="ModA"/>
</dbReference>
<dbReference type="GO" id="GO:0015689">
    <property type="term" value="P:molybdate ion transport"/>
    <property type="evidence" value="ECO:0007669"/>
    <property type="project" value="InterPro"/>
</dbReference>
<accession>A0A975GCY9</accession>
<keyword evidence="7" id="KW-1185">Reference proteome</keyword>
<dbReference type="Pfam" id="PF13531">
    <property type="entry name" value="SBP_bac_11"/>
    <property type="match status" value="1"/>
</dbReference>
<feature type="binding site" evidence="4">
    <location>
        <position position="56"/>
    </location>
    <ligand>
        <name>molybdate</name>
        <dbReference type="ChEBI" id="CHEBI:36264"/>
    </ligand>
</feature>
<evidence type="ECO:0000313" key="7">
    <source>
        <dbReference type="Proteomes" id="UP000671852"/>
    </source>
</evidence>
<dbReference type="GO" id="GO:0030973">
    <property type="term" value="F:molybdate ion binding"/>
    <property type="evidence" value="ECO:0007669"/>
    <property type="project" value="InterPro"/>
</dbReference>
<keyword evidence="2 4" id="KW-0479">Metal-binding</keyword>
<evidence type="ECO:0000256" key="1">
    <source>
        <dbReference type="ARBA" id="ARBA00009175"/>
    </source>
</evidence>
<dbReference type="InterPro" id="IPR050682">
    <property type="entry name" value="ModA/WtpA"/>
</dbReference>
<evidence type="ECO:0000256" key="2">
    <source>
        <dbReference type="ARBA" id="ARBA00022723"/>
    </source>
</evidence>
<dbReference type="InterPro" id="IPR044084">
    <property type="entry name" value="AvModA-like_subst-bd"/>
</dbReference>
<gene>
    <name evidence="6" type="primary">modA</name>
    <name evidence="6" type="ORF">GJV85_07835</name>
</gene>
<keyword evidence="3 5" id="KW-0732">Signal</keyword>
<evidence type="ECO:0000256" key="4">
    <source>
        <dbReference type="PIRSR" id="PIRSR004846-1"/>
    </source>
</evidence>
<organism evidence="6 7">
    <name type="scientific">Sulfurimonas aquatica</name>
    <dbReference type="NCBI Taxonomy" id="2672570"/>
    <lineage>
        <taxon>Bacteria</taxon>
        <taxon>Pseudomonadati</taxon>
        <taxon>Campylobacterota</taxon>
        <taxon>Epsilonproteobacteria</taxon>
        <taxon>Campylobacterales</taxon>
        <taxon>Sulfurimonadaceae</taxon>
        <taxon>Sulfurimonas</taxon>
    </lineage>
</organism>
<dbReference type="NCBIfam" id="TIGR01256">
    <property type="entry name" value="modA"/>
    <property type="match status" value="1"/>
</dbReference>
<proteinExistence type="inferred from homology"/>
<dbReference type="PIRSF" id="PIRSF004846">
    <property type="entry name" value="ModA"/>
    <property type="match status" value="1"/>
</dbReference>